<organism evidence="3 4">
    <name type="scientific">Massariosphaeria phaeospora</name>
    <dbReference type="NCBI Taxonomy" id="100035"/>
    <lineage>
        <taxon>Eukaryota</taxon>
        <taxon>Fungi</taxon>
        <taxon>Dikarya</taxon>
        <taxon>Ascomycota</taxon>
        <taxon>Pezizomycotina</taxon>
        <taxon>Dothideomycetes</taxon>
        <taxon>Pleosporomycetidae</taxon>
        <taxon>Pleosporales</taxon>
        <taxon>Pleosporales incertae sedis</taxon>
        <taxon>Massariosphaeria</taxon>
    </lineage>
</organism>
<evidence type="ECO:0000256" key="1">
    <source>
        <dbReference type="ARBA" id="ARBA00022801"/>
    </source>
</evidence>
<keyword evidence="1" id="KW-0378">Hydrolase</keyword>
<protein>
    <recommendedName>
        <fullName evidence="5">GDSL lipase/esterase</fullName>
    </recommendedName>
</protein>
<keyword evidence="4" id="KW-1185">Reference proteome</keyword>
<reference evidence="3 4" key="1">
    <citation type="submission" date="2020-01" db="EMBL/GenBank/DDBJ databases">
        <authorList>
            <consortium name="DOE Joint Genome Institute"/>
            <person name="Haridas S."/>
            <person name="Albert R."/>
            <person name="Binder M."/>
            <person name="Bloem J."/>
            <person name="Labutti K."/>
            <person name="Salamov A."/>
            <person name="Andreopoulos B."/>
            <person name="Baker S.E."/>
            <person name="Barry K."/>
            <person name="Bills G."/>
            <person name="Bluhm B.H."/>
            <person name="Cannon C."/>
            <person name="Castanera R."/>
            <person name="Culley D.E."/>
            <person name="Daum C."/>
            <person name="Ezra D."/>
            <person name="Gonzalez J.B."/>
            <person name="Henrissat B."/>
            <person name="Kuo A."/>
            <person name="Liang C."/>
            <person name="Lipzen A."/>
            <person name="Lutzoni F."/>
            <person name="Magnuson J."/>
            <person name="Mondo S."/>
            <person name="Nolan M."/>
            <person name="Ohm R."/>
            <person name="Pangilinan J."/>
            <person name="Park H.-J.H."/>
            <person name="Ramirez L."/>
            <person name="Alfaro M."/>
            <person name="Sun H."/>
            <person name="Tritt A."/>
            <person name="Yoshinaga Y."/>
            <person name="Zwiers L.-H.L."/>
            <person name="Turgeon B.G."/>
            <person name="Goodwin S.B."/>
            <person name="Spatafora J.W."/>
            <person name="Crous P.W."/>
            <person name="Grigoriev I.V."/>
        </authorList>
    </citation>
    <scope>NUCLEOTIDE SEQUENCE [LARGE SCALE GENOMIC DNA]</scope>
    <source>
        <strain evidence="3 4">CBS 611.86</strain>
    </source>
</reference>
<comment type="caution">
    <text evidence="3">The sequence shown here is derived from an EMBL/GenBank/DDBJ whole genome shotgun (WGS) entry which is preliminary data.</text>
</comment>
<proteinExistence type="predicted"/>
<dbReference type="AlphaFoldDB" id="A0A7C8IHL5"/>
<accession>A0A7C8IHL5</accession>
<dbReference type="Pfam" id="PF00657">
    <property type="entry name" value="Lipase_GDSL"/>
    <property type="match status" value="1"/>
</dbReference>
<dbReference type="Gene3D" id="3.40.50.1110">
    <property type="entry name" value="SGNH hydrolase"/>
    <property type="match status" value="1"/>
</dbReference>
<evidence type="ECO:0000256" key="2">
    <source>
        <dbReference type="SAM" id="SignalP"/>
    </source>
</evidence>
<dbReference type="InterPro" id="IPR051058">
    <property type="entry name" value="GDSL_Est/Lipase"/>
</dbReference>
<dbReference type="EMBL" id="JAADJZ010000002">
    <property type="protein sequence ID" value="KAF2877391.1"/>
    <property type="molecule type" value="Genomic_DNA"/>
</dbReference>
<dbReference type="Proteomes" id="UP000481861">
    <property type="component" value="Unassembled WGS sequence"/>
</dbReference>
<dbReference type="CDD" id="cd01846">
    <property type="entry name" value="fatty_acyltransferase_like"/>
    <property type="match status" value="1"/>
</dbReference>
<gene>
    <name evidence="3" type="ORF">BDV95DRAFT_625295</name>
</gene>
<feature type="chain" id="PRO_5028965688" description="GDSL lipase/esterase" evidence="2">
    <location>
        <begin position="23"/>
        <end position="367"/>
    </location>
</feature>
<evidence type="ECO:0000313" key="3">
    <source>
        <dbReference type="EMBL" id="KAF2877391.1"/>
    </source>
</evidence>
<dbReference type="GO" id="GO:0016788">
    <property type="term" value="F:hydrolase activity, acting on ester bonds"/>
    <property type="evidence" value="ECO:0007669"/>
    <property type="project" value="InterPro"/>
</dbReference>
<sequence>MHSSSFTSTLFVLNLAFAGGLAHGHPRPARPGRGWRAENFKTLVTFGDSYTDENRLGYFINNNGSAPSVGWEQPLGLNTASGGLSWARYASLYSNTTLYNYAVSGAVCSNALTPRTFSAINAPFPSIQSYELPAYLADSTYRTPNGSAFFHGAPASTAYAIWIGTNDLGNDAFLTDAQVSGKTLTDYVDCVYAAMDALVAAGARSFVLLNVAPLHLLPQYAPPERGGVNATKFFPNKPANITETHYRMREAVATVNAIFRYRTPFHVAVDGRWGPDVQVADFDVSALMADIWGNPAAYLNGSAPLDVTGVINKCDAQGGNCVEVERERRDSYMWFDELHPSEQTSRVVAREFVGVLEGRSKWARYWG</sequence>
<dbReference type="SUPFAM" id="SSF52266">
    <property type="entry name" value="SGNH hydrolase"/>
    <property type="match status" value="1"/>
</dbReference>
<dbReference type="InterPro" id="IPR001087">
    <property type="entry name" value="GDSL"/>
</dbReference>
<feature type="signal peptide" evidence="2">
    <location>
        <begin position="1"/>
        <end position="22"/>
    </location>
</feature>
<keyword evidence="2" id="KW-0732">Signal</keyword>
<evidence type="ECO:0000313" key="4">
    <source>
        <dbReference type="Proteomes" id="UP000481861"/>
    </source>
</evidence>
<name>A0A7C8IHL5_9PLEO</name>
<dbReference type="InterPro" id="IPR036514">
    <property type="entry name" value="SGNH_hydro_sf"/>
</dbReference>
<evidence type="ECO:0008006" key="5">
    <source>
        <dbReference type="Google" id="ProtNLM"/>
    </source>
</evidence>
<dbReference type="PANTHER" id="PTHR45648:SF22">
    <property type="entry name" value="GDSL LIPASE_ACYLHYDROLASE FAMILY PROTEIN (AFU_ORTHOLOGUE AFUA_4G14700)"/>
    <property type="match status" value="1"/>
</dbReference>
<dbReference type="OrthoDB" id="1600564at2759"/>
<dbReference type="PANTHER" id="PTHR45648">
    <property type="entry name" value="GDSL LIPASE/ACYLHYDROLASE FAMILY PROTEIN (AFU_ORTHOLOGUE AFUA_4G14700)"/>
    <property type="match status" value="1"/>
</dbReference>